<dbReference type="GO" id="GO:0003755">
    <property type="term" value="F:peptidyl-prolyl cis-trans isomerase activity"/>
    <property type="evidence" value="ECO:0007669"/>
    <property type="project" value="UniProtKB-KW"/>
</dbReference>
<comment type="caution">
    <text evidence="9">The sequence shown here is derived from an EMBL/GenBank/DDBJ whole genome shotgun (WGS) entry which is preliminary data.</text>
</comment>
<sequence>MASPIDLTGDSGVVKTILVESPNGEIPAEGHQVEIHYVGKLESGVVFDSSYDRDSTFKFVIGGMVLVKGCEIAIGSMRVGEKAMIVIQPSYGYGETGSGKHIPPNAVLHFEVELINTRPQPRNKSDMSTDEKIQASVDCKESGNSKFLRGEYWAAVTMYKEGVNYLSERDEWAEEPRKTSDLIKLQCHLNLSNCYIKLEKYDFAEDNATEALRIDANNVKGLYRRALARFNLKSYSDALQDLAKLIKSNPKNADAVKLYHLAKVKHSENSQIQKKHYGSVFKGLSLYEDKKGLRQLKDMPHVYLDVTIGEKMYKLVIALFEDTVPKTAKNFKQLCDESAEFNYKGNKFHRLIKGFMIQGGDITKGDGTGGMSIYGESFEDEAFTDTHSERGLLSMANCGPNTNSSQFFITFVPTPHLDGRHVVFGKVVEGLDVLSKFEHVETGEQDRPNVDITIVGCGSM</sequence>
<dbReference type="AlphaFoldDB" id="A0AAD8PF75"/>
<name>A0AAD8PF75_BABGI</name>
<evidence type="ECO:0000256" key="1">
    <source>
        <dbReference type="ARBA" id="ARBA00000971"/>
    </source>
</evidence>
<dbReference type="EMBL" id="JAVEPI010000001">
    <property type="protein sequence ID" value="KAK1444182.1"/>
    <property type="molecule type" value="Genomic_DNA"/>
</dbReference>
<dbReference type="FunFam" id="2.40.100.10:FF:000019">
    <property type="entry name" value="Peptidyl-prolyl cis-trans isomerase"/>
    <property type="match status" value="1"/>
</dbReference>
<evidence type="ECO:0000259" key="7">
    <source>
        <dbReference type="PROSITE" id="PS50059"/>
    </source>
</evidence>
<dbReference type="InterPro" id="IPR002130">
    <property type="entry name" value="Cyclophilin-type_PPIase_dom"/>
</dbReference>
<dbReference type="Pfam" id="PF00160">
    <property type="entry name" value="Pro_isomerase"/>
    <property type="match status" value="1"/>
</dbReference>
<dbReference type="InterPro" id="IPR011990">
    <property type="entry name" value="TPR-like_helical_dom_sf"/>
</dbReference>
<keyword evidence="10" id="KW-1185">Reference proteome</keyword>
<dbReference type="Gene3D" id="3.10.50.40">
    <property type="match status" value="1"/>
</dbReference>
<dbReference type="SMART" id="SM00028">
    <property type="entry name" value="TPR"/>
    <property type="match status" value="3"/>
</dbReference>
<dbReference type="Gene3D" id="2.40.100.10">
    <property type="entry name" value="Cyclophilin-like"/>
    <property type="match status" value="1"/>
</dbReference>
<dbReference type="PRINTS" id="PR00153">
    <property type="entry name" value="CSAPPISMRASE"/>
</dbReference>
<keyword evidence="5 6" id="KW-0413">Isomerase</keyword>
<dbReference type="GO" id="GO:0006457">
    <property type="term" value="P:protein folding"/>
    <property type="evidence" value="ECO:0007669"/>
    <property type="project" value="InterPro"/>
</dbReference>
<feature type="domain" description="PPIase cyclophilin-type" evidence="8">
    <location>
        <begin position="309"/>
        <end position="459"/>
    </location>
</feature>
<keyword evidence="3" id="KW-0732">Signal</keyword>
<dbReference type="Gene3D" id="1.25.40.10">
    <property type="entry name" value="Tetratricopeptide repeat domain"/>
    <property type="match status" value="1"/>
</dbReference>
<reference evidence="9" key="1">
    <citation type="submission" date="2023-08" db="EMBL/GenBank/DDBJ databases">
        <title>Draft sequence of the Babesia gibsoni genome.</title>
        <authorList>
            <person name="Yamagishi J.Y."/>
            <person name="Xuan X.X."/>
        </authorList>
    </citation>
    <scope>NUCLEOTIDE SEQUENCE</scope>
    <source>
        <strain evidence="9">Azabu</strain>
    </source>
</reference>
<evidence type="ECO:0000256" key="2">
    <source>
        <dbReference type="ARBA" id="ARBA00013194"/>
    </source>
</evidence>
<dbReference type="Pfam" id="PF00254">
    <property type="entry name" value="FKBP_C"/>
    <property type="match status" value="1"/>
</dbReference>
<dbReference type="InterPro" id="IPR001179">
    <property type="entry name" value="PPIase_FKBP_dom"/>
</dbReference>
<gene>
    <name evidence="9" type="ORF">BgAZ_100880</name>
</gene>
<proteinExistence type="predicted"/>
<dbReference type="Proteomes" id="UP001230268">
    <property type="component" value="Unassembled WGS sequence"/>
</dbReference>
<evidence type="ECO:0000313" key="10">
    <source>
        <dbReference type="Proteomes" id="UP001230268"/>
    </source>
</evidence>
<dbReference type="PROSITE" id="PS00170">
    <property type="entry name" value="CSA_PPIASE_1"/>
    <property type="match status" value="1"/>
</dbReference>
<comment type="catalytic activity">
    <reaction evidence="1 6">
        <text>[protein]-peptidylproline (omega=180) = [protein]-peptidylproline (omega=0)</text>
        <dbReference type="Rhea" id="RHEA:16237"/>
        <dbReference type="Rhea" id="RHEA-COMP:10747"/>
        <dbReference type="Rhea" id="RHEA-COMP:10748"/>
        <dbReference type="ChEBI" id="CHEBI:83833"/>
        <dbReference type="ChEBI" id="CHEBI:83834"/>
        <dbReference type="EC" id="5.2.1.8"/>
    </reaction>
</comment>
<keyword evidence="4 6" id="KW-0697">Rotamase</keyword>
<dbReference type="InterPro" id="IPR046357">
    <property type="entry name" value="PPIase_dom_sf"/>
</dbReference>
<dbReference type="InterPro" id="IPR020892">
    <property type="entry name" value="Cyclophilin-type_PPIase_CS"/>
</dbReference>
<dbReference type="GO" id="GO:0016018">
    <property type="term" value="F:cyclosporin A binding"/>
    <property type="evidence" value="ECO:0007669"/>
    <property type="project" value="TreeGrafter"/>
</dbReference>
<evidence type="ECO:0000256" key="3">
    <source>
        <dbReference type="ARBA" id="ARBA00022729"/>
    </source>
</evidence>
<organism evidence="9 10">
    <name type="scientific">Babesia gibsoni</name>
    <dbReference type="NCBI Taxonomy" id="33632"/>
    <lineage>
        <taxon>Eukaryota</taxon>
        <taxon>Sar</taxon>
        <taxon>Alveolata</taxon>
        <taxon>Apicomplexa</taxon>
        <taxon>Aconoidasida</taxon>
        <taxon>Piroplasmida</taxon>
        <taxon>Babesiidae</taxon>
        <taxon>Babesia</taxon>
    </lineage>
</organism>
<dbReference type="SUPFAM" id="SSF48452">
    <property type="entry name" value="TPR-like"/>
    <property type="match status" value="1"/>
</dbReference>
<evidence type="ECO:0000256" key="4">
    <source>
        <dbReference type="ARBA" id="ARBA00023110"/>
    </source>
</evidence>
<dbReference type="SUPFAM" id="SSF50891">
    <property type="entry name" value="Cyclophilin-like"/>
    <property type="match status" value="1"/>
</dbReference>
<evidence type="ECO:0000259" key="8">
    <source>
        <dbReference type="PROSITE" id="PS50072"/>
    </source>
</evidence>
<evidence type="ECO:0000256" key="5">
    <source>
        <dbReference type="ARBA" id="ARBA00023235"/>
    </source>
</evidence>
<dbReference type="InterPro" id="IPR029000">
    <property type="entry name" value="Cyclophilin-like_dom_sf"/>
</dbReference>
<dbReference type="EC" id="5.2.1.8" evidence="2 6"/>
<evidence type="ECO:0000313" key="9">
    <source>
        <dbReference type="EMBL" id="KAK1444182.1"/>
    </source>
</evidence>
<protein>
    <recommendedName>
        <fullName evidence="2 6">peptidylprolyl isomerase</fullName>
        <ecNumber evidence="2 6">5.2.1.8</ecNumber>
    </recommendedName>
</protein>
<accession>A0AAD8PF75</accession>
<feature type="domain" description="PPIase FKBP-type" evidence="7">
    <location>
        <begin position="30"/>
        <end position="118"/>
    </location>
</feature>
<dbReference type="SUPFAM" id="SSF54534">
    <property type="entry name" value="FKBP-like"/>
    <property type="match status" value="1"/>
</dbReference>
<dbReference type="PROSITE" id="PS50072">
    <property type="entry name" value="CSA_PPIASE_2"/>
    <property type="match status" value="1"/>
</dbReference>
<dbReference type="PANTHER" id="PTHR11071:SF561">
    <property type="entry name" value="PEPTIDYL-PROLYL CIS-TRANS ISOMERASE D-RELATED"/>
    <property type="match status" value="1"/>
</dbReference>
<dbReference type="PANTHER" id="PTHR11071">
    <property type="entry name" value="PEPTIDYL-PROLYL CIS-TRANS ISOMERASE"/>
    <property type="match status" value="1"/>
</dbReference>
<dbReference type="GO" id="GO:0005737">
    <property type="term" value="C:cytoplasm"/>
    <property type="evidence" value="ECO:0007669"/>
    <property type="project" value="TreeGrafter"/>
</dbReference>
<dbReference type="InterPro" id="IPR019734">
    <property type="entry name" value="TPR_rpt"/>
</dbReference>
<evidence type="ECO:0000256" key="6">
    <source>
        <dbReference type="PROSITE-ProRule" id="PRU00277"/>
    </source>
</evidence>
<dbReference type="PROSITE" id="PS50059">
    <property type="entry name" value="FKBP_PPIASE"/>
    <property type="match status" value="1"/>
</dbReference>